<dbReference type="GO" id="GO:0048586">
    <property type="term" value="P:regulation of long-day photoperiodism, flowering"/>
    <property type="evidence" value="ECO:0007669"/>
    <property type="project" value="UniProtKB-ARBA"/>
</dbReference>
<keyword evidence="2" id="KW-0156">Chromatin regulator</keyword>
<keyword evidence="3" id="KW-0805">Transcription regulation</keyword>
<evidence type="ECO:0000256" key="3">
    <source>
        <dbReference type="ARBA" id="ARBA00023015"/>
    </source>
</evidence>
<feature type="region of interest" description="Disordered" evidence="6">
    <location>
        <begin position="1"/>
        <end position="52"/>
    </location>
</feature>
<evidence type="ECO:0000256" key="4">
    <source>
        <dbReference type="ARBA" id="ARBA00023163"/>
    </source>
</evidence>
<evidence type="ECO:0000256" key="1">
    <source>
        <dbReference type="ARBA" id="ARBA00004123"/>
    </source>
</evidence>
<dbReference type="GO" id="GO:0005634">
    <property type="term" value="C:nucleus"/>
    <property type="evidence" value="ECO:0007669"/>
    <property type="project" value="UniProtKB-SubCell"/>
</dbReference>
<feature type="domain" description="MSL3 chromodomain-like" evidence="8">
    <location>
        <begin position="55"/>
        <end position="115"/>
    </location>
</feature>
<dbReference type="GO" id="GO:0000123">
    <property type="term" value="C:histone acetyltransferase complex"/>
    <property type="evidence" value="ECO:0007669"/>
    <property type="project" value="TreeGrafter"/>
</dbReference>
<dbReference type="Gene3D" id="2.30.30.140">
    <property type="match status" value="1"/>
</dbReference>
<keyword evidence="4" id="KW-0804">Transcription</keyword>
<dbReference type="Gene3D" id="1.10.274.30">
    <property type="entry name" value="MRG domain"/>
    <property type="match status" value="1"/>
</dbReference>
<dbReference type="PANTHER" id="PTHR10880:SF44">
    <property type="entry name" value="PROTEIN MRG2"/>
    <property type="match status" value="1"/>
</dbReference>
<feature type="compositionally biased region" description="Polar residues" evidence="6">
    <location>
        <begin position="1"/>
        <end position="18"/>
    </location>
</feature>
<evidence type="ECO:0000259" key="7">
    <source>
        <dbReference type="Pfam" id="PF05712"/>
    </source>
</evidence>
<dbReference type="InterPro" id="IPR026541">
    <property type="entry name" value="MRG_dom"/>
</dbReference>
<gene>
    <name evidence="9" type="ORF">CEPIT_LOCUS15341</name>
</gene>
<organism evidence="9 10">
    <name type="scientific">Cuscuta epithymum</name>
    <dbReference type="NCBI Taxonomy" id="186058"/>
    <lineage>
        <taxon>Eukaryota</taxon>
        <taxon>Viridiplantae</taxon>
        <taxon>Streptophyta</taxon>
        <taxon>Embryophyta</taxon>
        <taxon>Tracheophyta</taxon>
        <taxon>Spermatophyta</taxon>
        <taxon>Magnoliopsida</taxon>
        <taxon>eudicotyledons</taxon>
        <taxon>Gunneridae</taxon>
        <taxon>Pentapetalae</taxon>
        <taxon>asterids</taxon>
        <taxon>lamiids</taxon>
        <taxon>Solanales</taxon>
        <taxon>Convolvulaceae</taxon>
        <taxon>Cuscuteae</taxon>
        <taxon>Cuscuta</taxon>
        <taxon>Cuscuta subgen. Cuscuta</taxon>
    </lineage>
</organism>
<keyword evidence="10" id="KW-1185">Reference proteome</keyword>
<feature type="compositionally biased region" description="Low complexity" evidence="6">
    <location>
        <begin position="21"/>
        <end position="35"/>
    </location>
</feature>
<dbReference type="EMBL" id="CAMAPF010000108">
    <property type="protein sequence ID" value="CAH9100570.1"/>
    <property type="molecule type" value="Genomic_DNA"/>
</dbReference>
<evidence type="ECO:0000256" key="6">
    <source>
        <dbReference type="SAM" id="MobiDB-lite"/>
    </source>
</evidence>
<dbReference type="AlphaFoldDB" id="A0AAV0DKS9"/>
<accession>A0AAV0DKS9</accession>
<sequence length="306" mass="35283">MDFEESQLQTRYTGSSKAAVTDDSVTVSDHVNVTTGTDAQPTSPPPLSSPDLTSFKEGEEVIVYHCSHPYAARIQRAEFNEKQWRYFVHYIGWKKSWDEWVGVDRLQKWTEANIRKLEERGPQTKPPAGTSSKKRKRYDAQKDKGGLPSENFVFNLHIPHPLKKQLIDDCEFITHLGKLLQLPRSPSVDEILGQYSAYRQKKDGMVADSLREILSGLQRYFDKALSALLLYKNERDQYEVAIKDGVCPSFVYGAEHLLRLFVKLPEILHHANIEDESVIELQQELQDFLRFLHKNQSSFFASFYIN</sequence>
<evidence type="ECO:0000313" key="10">
    <source>
        <dbReference type="Proteomes" id="UP001152523"/>
    </source>
</evidence>
<feature type="region of interest" description="Disordered" evidence="6">
    <location>
        <begin position="117"/>
        <end position="146"/>
    </location>
</feature>
<dbReference type="InterPro" id="IPR038217">
    <property type="entry name" value="MRG_C_sf"/>
</dbReference>
<dbReference type="PANTHER" id="PTHR10880">
    <property type="entry name" value="MORTALITY FACTOR 4-LIKE PROTEIN"/>
    <property type="match status" value="1"/>
</dbReference>
<reference evidence="9" key="1">
    <citation type="submission" date="2022-07" db="EMBL/GenBank/DDBJ databases">
        <authorList>
            <person name="Macas J."/>
            <person name="Novak P."/>
            <person name="Neumann P."/>
        </authorList>
    </citation>
    <scope>NUCLEOTIDE SEQUENCE</scope>
</reference>
<dbReference type="InterPro" id="IPR008676">
    <property type="entry name" value="MRG"/>
</dbReference>
<dbReference type="SUPFAM" id="SSF54160">
    <property type="entry name" value="Chromo domain-like"/>
    <property type="match status" value="1"/>
</dbReference>
<dbReference type="GO" id="GO:1990841">
    <property type="term" value="F:promoter-specific chromatin binding"/>
    <property type="evidence" value="ECO:0007669"/>
    <property type="project" value="UniProtKB-ARBA"/>
</dbReference>
<dbReference type="Pfam" id="PF05712">
    <property type="entry name" value="MRG"/>
    <property type="match status" value="1"/>
</dbReference>
<comment type="subcellular location">
    <subcellularLocation>
        <location evidence="1">Nucleus</location>
    </subcellularLocation>
</comment>
<name>A0AAV0DKS9_9ASTE</name>
<keyword evidence="5" id="KW-0539">Nucleus</keyword>
<dbReference type="FunFam" id="1.10.274.30:FF:000005">
    <property type="entry name" value="Chromatin modification-related protein EAF3"/>
    <property type="match status" value="1"/>
</dbReference>
<evidence type="ECO:0000313" key="9">
    <source>
        <dbReference type="EMBL" id="CAH9100570.1"/>
    </source>
</evidence>
<dbReference type="InterPro" id="IPR053820">
    <property type="entry name" value="MSL3_chromo-like"/>
</dbReference>
<dbReference type="GO" id="GO:0006355">
    <property type="term" value="P:regulation of DNA-templated transcription"/>
    <property type="evidence" value="ECO:0007669"/>
    <property type="project" value="InterPro"/>
</dbReference>
<dbReference type="Proteomes" id="UP001152523">
    <property type="component" value="Unassembled WGS sequence"/>
</dbReference>
<dbReference type="InterPro" id="IPR016197">
    <property type="entry name" value="Chromo-like_dom_sf"/>
</dbReference>
<evidence type="ECO:0000256" key="2">
    <source>
        <dbReference type="ARBA" id="ARBA00022853"/>
    </source>
</evidence>
<feature type="domain" description="MRG" evidence="7">
    <location>
        <begin position="134"/>
        <end position="305"/>
    </location>
</feature>
<dbReference type="PIRSF" id="PIRSF038133">
    <property type="entry name" value="HAT_Nua4_EAF3/MRG15"/>
    <property type="match status" value="1"/>
</dbReference>
<dbReference type="PROSITE" id="PS51640">
    <property type="entry name" value="MRG"/>
    <property type="match status" value="1"/>
</dbReference>
<evidence type="ECO:0008006" key="11">
    <source>
        <dbReference type="Google" id="ProtNLM"/>
    </source>
</evidence>
<dbReference type="Pfam" id="PF22732">
    <property type="entry name" value="MSL3_chromo-like"/>
    <property type="match status" value="1"/>
</dbReference>
<proteinExistence type="predicted"/>
<protein>
    <recommendedName>
        <fullName evidence="11">MRG domain-containing protein</fullName>
    </recommendedName>
</protein>
<dbReference type="GO" id="GO:0006325">
    <property type="term" value="P:chromatin organization"/>
    <property type="evidence" value="ECO:0007669"/>
    <property type="project" value="UniProtKB-KW"/>
</dbReference>
<evidence type="ECO:0000259" key="8">
    <source>
        <dbReference type="Pfam" id="PF22732"/>
    </source>
</evidence>
<evidence type="ECO:0000256" key="5">
    <source>
        <dbReference type="ARBA" id="ARBA00023242"/>
    </source>
</evidence>
<comment type="caution">
    <text evidence="9">The sequence shown here is derived from an EMBL/GenBank/DDBJ whole genome shotgun (WGS) entry which is preliminary data.</text>
</comment>